<sequence>MLPTFDEVNDKAHGFTRDDLDVLLWETAQLTTISADDLRMHLKVQLTRYHKRFAETVTGHRKGERDKIGLLVCEITRGWERYRIHAPDTDVIGVNPLQDWVEGLLGREGVKRFEPK</sequence>
<gene>
    <name evidence="1" type="ORF">FIL70_07645</name>
</gene>
<accession>A0A5B8CE21</accession>
<organism evidence="1 2">
    <name type="scientific">Sphingobium fuliginis ATCC 27551</name>
    <dbReference type="NCBI Taxonomy" id="1208342"/>
    <lineage>
        <taxon>Bacteria</taxon>
        <taxon>Pseudomonadati</taxon>
        <taxon>Pseudomonadota</taxon>
        <taxon>Alphaproteobacteria</taxon>
        <taxon>Sphingomonadales</taxon>
        <taxon>Sphingomonadaceae</taxon>
        <taxon>Sphingobium</taxon>
    </lineage>
</organism>
<dbReference type="AlphaFoldDB" id="A0A5B8CE21"/>
<name>A0A5B8CE21_SPHSA</name>
<evidence type="ECO:0000313" key="1">
    <source>
        <dbReference type="EMBL" id="QDC37115.1"/>
    </source>
</evidence>
<reference evidence="1 2" key="1">
    <citation type="submission" date="2019-06" db="EMBL/GenBank/DDBJ databases">
        <title>Genome organization and adaptive potential of archetypical organophosphate degarding Sphingobium fuliginis ATCC 27551.</title>
        <authorList>
            <person name="Sarwar A."/>
            <person name="Parthasarathy S."/>
            <person name="Singh C."/>
            <person name="Siddavattam D."/>
        </authorList>
    </citation>
    <scope>NUCLEOTIDE SEQUENCE [LARGE SCALE GENOMIC DNA]</scope>
    <source>
        <strain evidence="1 2">ATCC 27551</strain>
    </source>
</reference>
<proteinExistence type="predicted"/>
<evidence type="ECO:0000313" key="2">
    <source>
        <dbReference type="Proteomes" id="UP000311469"/>
    </source>
</evidence>
<dbReference type="RefSeq" id="WP_140041956.1">
    <property type="nucleotide sequence ID" value="NZ_CP041016.1"/>
</dbReference>
<dbReference type="Proteomes" id="UP000311469">
    <property type="component" value="Chromosome cSF1"/>
</dbReference>
<protein>
    <submittedName>
        <fullName evidence="1">Uncharacterized protein</fullName>
    </submittedName>
</protein>
<dbReference type="KEGG" id="sufl:FIL70_07645"/>
<dbReference type="EMBL" id="CP041016">
    <property type="protein sequence ID" value="QDC37115.1"/>
    <property type="molecule type" value="Genomic_DNA"/>
</dbReference>